<evidence type="ECO:0000313" key="1">
    <source>
        <dbReference type="EMBL" id="CAG8558367.1"/>
    </source>
</evidence>
<accession>A0ACA9LZV3</accession>
<name>A0ACA9LZV3_9GLOM</name>
<proteinExistence type="predicted"/>
<reference evidence="1" key="1">
    <citation type="submission" date="2021-06" db="EMBL/GenBank/DDBJ databases">
        <authorList>
            <person name="Kallberg Y."/>
            <person name="Tangrot J."/>
            <person name="Rosling A."/>
        </authorList>
    </citation>
    <scope>NUCLEOTIDE SEQUENCE</scope>
    <source>
        <strain evidence="1">IL203A</strain>
    </source>
</reference>
<comment type="caution">
    <text evidence="1">The sequence shown here is derived from an EMBL/GenBank/DDBJ whole genome shotgun (WGS) entry which is preliminary data.</text>
</comment>
<evidence type="ECO:0000313" key="2">
    <source>
        <dbReference type="Proteomes" id="UP000789702"/>
    </source>
</evidence>
<dbReference type="EMBL" id="CAJVPU010006238">
    <property type="protein sequence ID" value="CAG8558367.1"/>
    <property type="molecule type" value="Genomic_DNA"/>
</dbReference>
<keyword evidence="2" id="KW-1185">Reference proteome</keyword>
<protein>
    <submittedName>
        <fullName evidence="1">15817_t:CDS:1</fullName>
    </submittedName>
</protein>
<dbReference type="Proteomes" id="UP000789702">
    <property type="component" value="Unassembled WGS sequence"/>
</dbReference>
<organism evidence="1 2">
    <name type="scientific">Dentiscutata heterogama</name>
    <dbReference type="NCBI Taxonomy" id="1316150"/>
    <lineage>
        <taxon>Eukaryota</taxon>
        <taxon>Fungi</taxon>
        <taxon>Fungi incertae sedis</taxon>
        <taxon>Mucoromycota</taxon>
        <taxon>Glomeromycotina</taxon>
        <taxon>Glomeromycetes</taxon>
        <taxon>Diversisporales</taxon>
        <taxon>Gigasporaceae</taxon>
        <taxon>Dentiscutata</taxon>
    </lineage>
</organism>
<sequence length="203" mass="23263">MTIVVSHQIILMLRQQKKALLMIVKFSKYQIDKDHPEEANSNGSIIKAMHVINDYAELLFEPIDPSQPTNNEYPDELDIEDKFDTQIISEQLRCQLIEFSITTKNLCDLVKATSYLSLQEYWKTPEEIGLVASFLDPRIKHLKFLIELDKSSTMSTLKPATTNDLIAALYSSEKPKDKILNETEVVCCLRKPVEKMGCNPLAW</sequence>
<gene>
    <name evidence="1" type="ORF">DHETER_LOCUS5532</name>
</gene>